<organism evidence="10 11">
    <name type="scientific">Persicimonas caeni</name>
    <dbReference type="NCBI Taxonomy" id="2292766"/>
    <lineage>
        <taxon>Bacteria</taxon>
        <taxon>Deltaproteobacteria</taxon>
        <taxon>Bradymonadales</taxon>
        <taxon>Bradymonadaceae</taxon>
        <taxon>Persicimonas</taxon>
    </lineage>
</organism>
<dbReference type="AlphaFoldDB" id="A0A4Y6PSN5"/>
<keyword evidence="10" id="KW-0966">Cell projection</keyword>
<evidence type="ECO:0000256" key="6">
    <source>
        <dbReference type="ARBA" id="ARBA00023143"/>
    </source>
</evidence>
<feature type="domain" description="Flagellar hook-associated protein FlgK helical" evidence="9">
    <location>
        <begin position="96"/>
        <end position="323"/>
    </location>
</feature>
<comment type="similarity">
    <text evidence="3">Belongs to the flagella basal body rod proteins family.</text>
</comment>
<evidence type="ECO:0000256" key="5">
    <source>
        <dbReference type="ARBA" id="ARBA00022525"/>
    </source>
</evidence>
<dbReference type="GO" id="GO:0005576">
    <property type="term" value="C:extracellular region"/>
    <property type="evidence" value="ECO:0007669"/>
    <property type="project" value="UniProtKB-SubCell"/>
</dbReference>
<dbReference type="RefSeq" id="WP_141197829.1">
    <property type="nucleotide sequence ID" value="NZ_CP041186.1"/>
</dbReference>
<keyword evidence="5" id="KW-0964">Secreted</keyword>
<dbReference type="InterPro" id="IPR001444">
    <property type="entry name" value="Flag_bb_rod_N"/>
</dbReference>
<dbReference type="OrthoDB" id="9802553at2"/>
<dbReference type="PANTHER" id="PTHR30033:SF1">
    <property type="entry name" value="FLAGELLAR HOOK-ASSOCIATED PROTEIN 1"/>
    <property type="match status" value="1"/>
</dbReference>
<dbReference type="PANTHER" id="PTHR30033">
    <property type="entry name" value="FLAGELLAR HOOK-ASSOCIATED PROTEIN 1"/>
    <property type="match status" value="1"/>
</dbReference>
<dbReference type="InterPro" id="IPR053927">
    <property type="entry name" value="FlgK_helical"/>
</dbReference>
<dbReference type="SUPFAM" id="SSF64518">
    <property type="entry name" value="Phase 1 flagellin"/>
    <property type="match status" value="1"/>
</dbReference>
<dbReference type="Proteomes" id="UP000315995">
    <property type="component" value="Chromosome"/>
</dbReference>
<name>A0A4Y6PSN5_PERCE</name>
<keyword evidence="11" id="KW-1185">Reference proteome</keyword>
<keyword evidence="10" id="KW-0969">Cilium</keyword>
<evidence type="ECO:0000259" key="8">
    <source>
        <dbReference type="Pfam" id="PF06429"/>
    </source>
</evidence>
<comment type="subcellular location">
    <subcellularLocation>
        <location evidence="1">Bacterial flagellum</location>
    </subcellularLocation>
    <subcellularLocation>
        <location evidence="2">Secreted</location>
    </subcellularLocation>
</comment>
<accession>A0A5B8Y5N1</accession>
<dbReference type="InterPro" id="IPR010930">
    <property type="entry name" value="Flg_bb/hook_C_dom"/>
</dbReference>
<evidence type="ECO:0000313" key="11">
    <source>
        <dbReference type="Proteomes" id="UP000315995"/>
    </source>
</evidence>
<gene>
    <name evidence="10" type="primary">flgK</name>
    <name evidence="10" type="ORF">FIV42_11515</name>
</gene>
<dbReference type="NCBIfam" id="TIGR02492">
    <property type="entry name" value="flgK_ends"/>
    <property type="match status" value="1"/>
</dbReference>
<dbReference type="Pfam" id="PF00460">
    <property type="entry name" value="Flg_bb_rod"/>
    <property type="match status" value="1"/>
</dbReference>
<evidence type="ECO:0000313" key="10">
    <source>
        <dbReference type="EMBL" id="QDG51346.1"/>
    </source>
</evidence>
<evidence type="ECO:0000256" key="4">
    <source>
        <dbReference type="ARBA" id="ARBA00016244"/>
    </source>
</evidence>
<evidence type="ECO:0000259" key="7">
    <source>
        <dbReference type="Pfam" id="PF00460"/>
    </source>
</evidence>
<feature type="domain" description="Flagellar basal body rod protein N-terminal" evidence="7">
    <location>
        <begin position="11"/>
        <end position="38"/>
    </location>
</feature>
<protein>
    <recommendedName>
        <fullName evidence="4">Flagellar hook-associated protein 1</fullName>
    </recommendedName>
</protein>
<keyword evidence="10" id="KW-0282">Flagellum</keyword>
<dbReference type="Pfam" id="PF22638">
    <property type="entry name" value="FlgK_D1"/>
    <property type="match status" value="1"/>
</dbReference>
<proteinExistence type="inferred from homology"/>
<dbReference type="InterPro" id="IPR002371">
    <property type="entry name" value="FlgK"/>
</dbReference>
<evidence type="ECO:0000259" key="9">
    <source>
        <dbReference type="Pfam" id="PF22638"/>
    </source>
</evidence>
<dbReference type="GO" id="GO:0005198">
    <property type="term" value="F:structural molecule activity"/>
    <property type="evidence" value="ECO:0007669"/>
    <property type="project" value="InterPro"/>
</dbReference>
<sequence length="462" mass="48518">MSSVGNLLSLGRTALLSHQSRMETVQNNIANASTPGYRRQRVELTTLGGAYANPELRGVQVGAQESVRAPFIDRQLAHHRGEFGYQAARIEAESIVEAALNPGNGQDLASQVDSFFSSLRNLSSNPSGAIERQDFIESAQEMTRRFSRTRKAMADQQDQIFTGMQARVDSLNGDLEQIAQLDGRIKQAVQAGQHAGELIDKRDRLIAGVSEQISVDVVPREAGTIQLIDKSGAALVEAGKARTLQVERTAAGELQLLLDGGAAAPRKLDTPGGGLGGLLDSHNELLAGQIADLDQLAYDFANEFNAVHGAGVGTDGVGGRDFFVPLGSPDGAARNLQVSSLVTTNPDALATAADPAGVPGGNGNIEQMLTLQDAALSSGNTLRQGSRGVAIAVGKSVASASNMAEAASASLAQLESLEASVSGVSLEEEMVAMTQAQRAFEASMKLIQVGDEMFDTILSIKR</sequence>
<evidence type="ECO:0000256" key="1">
    <source>
        <dbReference type="ARBA" id="ARBA00004365"/>
    </source>
</evidence>
<evidence type="ECO:0000256" key="2">
    <source>
        <dbReference type="ARBA" id="ARBA00004613"/>
    </source>
</evidence>
<feature type="domain" description="Flagellar basal-body/hook protein C-terminal" evidence="8">
    <location>
        <begin position="421"/>
        <end position="459"/>
    </location>
</feature>
<reference evidence="10 11" key="1">
    <citation type="submission" date="2019-06" db="EMBL/GenBank/DDBJ databases">
        <title>Persicimonas caeni gen. nov., sp. nov., a predatory bacterium isolated from solar saltern.</title>
        <authorList>
            <person name="Wang S."/>
        </authorList>
    </citation>
    <scope>NUCLEOTIDE SEQUENCE [LARGE SCALE GENOMIC DNA]</scope>
    <source>
        <strain evidence="10 11">YN101</strain>
    </source>
</reference>
<dbReference type="GO" id="GO:0009424">
    <property type="term" value="C:bacterial-type flagellum hook"/>
    <property type="evidence" value="ECO:0007669"/>
    <property type="project" value="InterPro"/>
</dbReference>
<dbReference type="EMBL" id="CP041186">
    <property type="protein sequence ID" value="QDG51346.1"/>
    <property type="molecule type" value="Genomic_DNA"/>
</dbReference>
<keyword evidence="6" id="KW-0975">Bacterial flagellum</keyword>
<dbReference type="GO" id="GO:0044780">
    <property type="term" value="P:bacterial-type flagellum assembly"/>
    <property type="evidence" value="ECO:0007669"/>
    <property type="project" value="InterPro"/>
</dbReference>
<dbReference type="Pfam" id="PF06429">
    <property type="entry name" value="Flg_bbr_C"/>
    <property type="match status" value="1"/>
</dbReference>
<accession>A0A4Y6PSN5</accession>
<evidence type="ECO:0000256" key="3">
    <source>
        <dbReference type="ARBA" id="ARBA00009677"/>
    </source>
</evidence>